<comment type="caution">
    <text evidence="6">The sequence shown here is derived from an EMBL/GenBank/DDBJ whole genome shotgun (WGS) entry which is preliminary data.</text>
</comment>
<keyword evidence="2" id="KW-0479">Metal-binding</keyword>
<dbReference type="InterPro" id="IPR006657">
    <property type="entry name" value="MoPterin_dinucl-bd_dom"/>
</dbReference>
<dbReference type="SUPFAM" id="SSF50692">
    <property type="entry name" value="ADC-like"/>
    <property type="match status" value="1"/>
</dbReference>
<dbReference type="InterPro" id="IPR050612">
    <property type="entry name" value="Prok_Mopterin_Oxidored"/>
</dbReference>
<dbReference type="PANTHER" id="PTHR43742:SF6">
    <property type="entry name" value="OXIDOREDUCTASE YYAE-RELATED"/>
    <property type="match status" value="1"/>
</dbReference>
<name>A0ABV1JH07_9ACTN</name>
<dbReference type="Pfam" id="PF00384">
    <property type="entry name" value="Molybdopterin"/>
    <property type="match status" value="1"/>
</dbReference>
<dbReference type="EMBL" id="JBBNOP010000010">
    <property type="protein sequence ID" value="MEQ3363606.1"/>
    <property type="molecule type" value="Genomic_DNA"/>
</dbReference>
<dbReference type="InterPro" id="IPR009010">
    <property type="entry name" value="Asp_de-COase-like_dom_sf"/>
</dbReference>
<accession>A0ABV1JH07</accession>
<gene>
    <name evidence="6" type="ORF">AAA083_11540</name>
</gene>
<dbReference type="RefSeq" id="WP_102373817.1">
    <property type="nucleotide sequence ID" value="NZ_JBBNOP010000010.1"/>
</dbReference>
<dbReference type="InterPro" id="IPR006656">
    <property type="entry name" value="Mopterin_OxRdtase"/>
</dbReference>
<dbReference type="Gene3D" id="2.20.25.90">
    <property type="entry name" value="ADC-like domains"/>
    <property type="match status" value="1"/>
</dbReference>
<sequence length="803" mass="90939">MAENWKTGTEDDYWVRSCAWSAPGCHPVGCGVKLHVVDGKLVEVKGDENHPITQGRLCVRCLTLPEYVYNPERIVYPMKRAFEDRGLDRWERITWDEAIDTIVEKTQEIQAKYGNDSVIVFGGTGREACLYGPAISSAVFRTPYYLYCMSGQACYGPRNMTAASVFGNIGYPEIDYAAWSPLRYDDPGFTLPELIVVWGKEPLASNPDGLFGHAIVDMMKRGTKLAVIDPRVTWLGSRAELCLQVRPGTDGALAMACCNIIISEELYDKALVEQWVYGFDEFAERVKTMSPERAAEICQIDVEDIYTFARLYATSKPASIAWGLAFDQQFTGTQAGQCVMDMIFMTGNMDVPGGNTCGASHRGFLGKWRVDTQSCLQPGEFVGRIGKDEYPLFNHRMFSGQPDAFLEHFEADEPTKFRMAYFSNSNPIACNGNESERWYRVFKERFEFGVATDLFMNPTIMCCCDIFLPVSTFAEHNGLVQPYYGGNMQYQGTINKAVTVGEAKSDLEISLLLGKRLNPEAWPWETAEDFYEEHCYNSLGKHFDELKEEVCYQIPYEYKKYERGLMRPDGYPGWNSSTAMVEFRSTYIEDYGEDPLPYFKECPYAPVEDAPLHDDRYPLSLTTGMRKYTSFHSEHRQIESLREIDPLPWATINPADAEKYGIVDGEWITIENMFGKCNMKVEVRNNVKEGVVVASHAWWFPEQEGSEPHLYGLWDSDVNKLIPNRLCSPLGFGSIHDNMCCTIYPCKGQSDGIEVPSPQLEKPLMPKHLELVRDATNMGDPEKIVVNAKYYAQPATAESQEVK</sequence>
<evidence type="ECO:0000256" key="2">
    <source>
        <dbReference type="ARBA" id="ARBA00022723"/>
    </source>
</evidence>
<evidence type="ECO:0000259" key="5">
    <source>
        <dbReference type="PROSITE" id="PS51669"/>
    </source>
</evidence>
<keyword evidence="3" id="KW-0408">Iron</keyword>
<feature type="domain" description="4Fe-4S Mo/W bis-MGD-type" evidence="5">
    <location>
        <begin position="16"/>
        <end position="72"/>
    </location>
</feature>
<evidence type="ECO:0000313" key="6">
    <source>
        <dbReference type="EMBL" id="MEQ3363606.1"/>
    </source>
</evidence>
<dbReference type="Proteomes" id="UP001487305">
    <property type="component" value="Unassembled WGS sequence"/>
</dbReference>
<evidence type="ECO:0000256" key="3">
    <source>
        <dbReference type="ARBA" id="ARBA00023004"/>
    </source>
</evidence>
<keyword evidence="7" id="KW-1185">Reference proteome</keyword>
<dbReference type="Gene3D" id="3.40.50.740">
    <property type="match status" value="1"/>
</dbReference>
<dbReference type="PANTHER" id="PTHR43742">
    <property type="entry name" value="TRIMETHYLAMINE-N-OXIDE REDUCTASE"/>
    <property type="match status" value="1"/>
</dbReference>
<dbReference type="SUPFAM" id="SSF53706">
    <property type="entry name" value="Formate dehydrogenase/DMSO reductase, domains 1-3"/>
    <property type="match status" value="1"/>
</dbReference>
<dbReference type="CDD" id="cd02781">
    <property type="entry name" value="MopB_CT_Acetylene-hydratase"/>
    <property type="match status" value="1"/>
</dbReference>
<evidence type="ECO:0000256" key="1">
    <source>
        <dbReference type="ARBA" id="ARBA00010312"/>
    </source>
</evidence>
<evidence type="ECO:0000256" key="4">
    <source>
        <dbReference type="ARBA" id="ARBA00023014"/>
    </source>
</evidence>
<dbReference type="PROSITE" id="PS51669">
    <property type="entry name" value="4FE4S_MOW_BIS_MGD"/>
    <property type="match status" value="1"/>
</dbReference>
<comment type="similarity">
    <text evidence="1">Belongs to the prokaryotic molybdopterin-containing oxidoreductase family.</text>
</comment>
<proteinExistence type="inferred from homology"/>
<dbReference type="Gene3D" id="3.40.228.10">
    <property type="entry name" value="Dimethylsulfoxide Reductase, domain 2"/>
    <property type="match status" value="1"/>
</dbReference>
<dbReference type="InterPro" id="IPR037949">
    <property type="entry name" value="MopB_CT_Acetylene-hydratase"/>
</dbReference>
<dbReference type="Pfam" id="PF04879">
    <property type="entry name" value="Molybdop_Fe4S4"/>
    <property type="match status" value="1"/>
</dbReference>
<evidence type="ECO:0000313" key="7">
    <source>
        <dbReference type="Proteomes" id="UP001487305"/>
    </source>
</evidence>
<reference evidence="6 7" key="1">
    <citation type="submission" date="2024-04" db="EMBL/GenBank/DDBJ databases">
        <title>Human intestinal bacterial collection.</title>
        <authorList>
            <person name="Pauvert C."/>
            <person name="Hitch T.C.A."/>
            <person name="Clavel T."/>
        </authorList>
    </citation>
    <scope>NUCLEOTIDE SEQUENCE [LARGE SCALE GENOMIC DNA]</scope>
    <source>
        <strain evidence="6 7">CLA-KB-H42</strain>
    </source>
</reference>
<dbReference type="InterPro" id="IPR006963">
    <property type="entry name" value="Mopterin_OxRdtase_4Fe-4S_dom"/>
</dbReference>
<dbReference type="SMART" id="SM00926">
    <property type="entry name" value="Molybdop_Fe4S4"/>
    <property type="match status" value="1"/>
</dbReference>
<dbReference type="Gene3D" id="2.40.40.20">
    <property type="match status" value="1"/>
</dbReference>
<protein>
    <submittedName>
        <fullName evidence="6">Molybdopterin-dependent oxidoreductase</fullName>
    </submittedName>
</protein>
<keyword evidence="4" id="KW-0411">Iron-sulfur</keyword>
<dbReference type="Pfam" id="PF01568">
    <property type="entry name" value="Molydop_binding"/>
    <property type="match status" value="1"/>
</dbReference>
<organism evidence="6 7">
    <name type="scientific">Raoultibacter massiliensis</name>
    <dbReference type="NCBI Taxonomy" id="1852371"/>
    <lineage>
        <taxon>Bacteria</taxon>
        <taxon>Bacillati</taxon>
        <taxon>Actinomycetota</taxon>
        <taxon>Coriobacteriia</taxon>
        <taxon>Eggerthellales</taxon>
        <taxon>Eggerthellaceae</taxon>
        <taxon>Raoultibacter</taxon>
    </lineage>
</organism>